<keyword evidence="5 9" id="KW-1133">Transmembrane helix</keyword>
<dbReference type="EMBL" id="JAYKXN010000007">
    <property type="protein sequence ID" value="KAK7271145.1"/>
    <property type="molecule type" value="Genomic_DNA"/>
</dbReference>
<dbReference type="GO" id="GO:0015184">
    <property type="term" value="F:L-cystine transmembrane transporter activity"/>
    <property type="evidence" value="ECO:0007669"/>
    <property type="project" value="TreeGrafter"/>
</dbReference>
<feature type="transmembrane region" description="Helical" evidence="9">
    <location>
        <begin position="150"/>
        <end position="169"/>
    </location>
</feature>
<keyword evidence="3 9" id="KW-0812">Transmembrane</keyword>
<evidence type="ECO:0000313" key="11">
    <source>
        <dbReference type="Proteomes" id="UP001359559"/>
    </source>
</evidence>
<evidence type="ECO:0000256" key="8">
    <source>
        <dbReference type="ARBA" id="ARBA00074957"/>
    </source>
</evidence>
<accession>A0AAN9F9J6</accession>
<protein>
    <recommendedName>
        <fullName evidence="8">Cystinosin homolog</fullName>
    </recommendedName>
</protein>
<dbReference type="InterPro" id="IPR005282">
    <property type="entry name" value="LC_transporter"/>
</dbReference>
<evidence type="ECO:0000256" key="9">
    <source>
        <dbReference type="SAM" id="Phobius"/>
    </source>
</evidence>
<feature type="transmembrane region" description="Helical" evidence="9">
    <location>
        <begin position="126"/>
        <end position="144"/>
    </location>
</feature>
<sequence length="283" mass="32002">MEMAWNSHALEVTYTVLGWLAFVVWSCSFYPQVFLNFFRKSVVGLNFNYLLLNNTKHTLYLIYNTSLYFSPTVQFQYHQKYGFDQMIPVAANDVAFSTHCVLLTAVLLFQVALYEGGNQSFSKITIGIITALWFTVAVCSFIAFPSKSWLWLISIFNTMQVILAVIKYVPQAVMNFMRKSTDGFSIGNVMLDFFGGLANYSQMVTQSIDQNSWVNFSGNIGKVLLSLVSMFFDLVFMCQHYVLYPSKTLAQIPSSKLKNTDREPLIMSPDQPVATNVPVAASV</sequence>
<dbReference type="PANTHER" id="PTHR13131:SF5">
    <property type="entry name" value="CYSTINOSIN"/>
    <property type="match status" value="1"/>
</dbReference>
<comment type="subcellular location">
    <subcellularLocation>
        <location evidence="1">Lysosome membrane</location>
        <topology evidence="1">Multi-pass membrane protein</topology>
    </subcellularLocation>
</comment>
<comment type="caution">
    <text evidence="10">The sequence shown here is derived from an EMBL/GenBank/DDBJ whole genome shotgun (WGS) entry which is preliminary data.</text>
</comment>
<dbReference type="Pfam" id="PF04193">
    <property type="entry name" value="PQ-loop"/>
    <property type="match status" value="2"/>
</dbReference>
<evidence type="ECO:0000313" key="10">
    <source>
        <dbReference type="EMBL" id="KAK7271145.1"/>
    </source>
</evidence>
<dbReference type="FunFam" id="1.20.1280.290:FF:000018">
    <property type="entry name" value="Cystinosin homolog"/>
    <property type="match status" value="1"/>
</dbReference>
<gene>
    <name evidence="10" type="ORF">RJT34_26797</name>
</gene>
<evidence type="ECO:0000256" key="5">
    <source>
        <dbReference type="ARBA" id="ARBA00022989"/>
    </source>
</evidence>
<proteinExistence type="predicted"/>
<keyword evidence="4" id="KW-0677">Repeat</keyword>
<dbReference type="PANTHER" id="PTHR13131">
    <property type="entry name" value="CYSTINOSIN"/>
    <property type="match status" value="1"/>
</dbReference>
<dbReference type="SMART" id="SM00679">
    <property type="entry name" value="CTNS"/>
    <property type="match status" value="2"/>
</dbReference>
<keyword evidence="11" id="KW-1185">Reference proteome</keyword>
<evidence type="ECO:0000256" key="2">
    <source>
        <dbReference type="ARBA" id="ARBA00022448"/>
    </source>
</evidence>
<feature type="transmembrane region" description="Helical" evidence="9">
    <location>
        <begin position="12"/>
        <end position="31"/>
    </location>
</feature>
<reference evidence="10 11" key="1">
    <citation type="submission" date="2024-01" db="EMBL/GenBank/DDBJ databases">
        <title>The genomes of 5 underutilized Papilionoideae crops provide insights into root nodulation and disease resistance.</title>
        <authorList>
            <person name="Yuan L."/>
        </authorList>
    </citation>
    <scope>NUCLEOTIDE SEQUENCE [LARGE SCALE GENOMIC DNA]</scope>
    <source>
        <strain evidence="10">LY-2023</strain>
        <tissue evidence="10">Leaf</tissue>
    </source>
</reference>
<evidence type="ECO:0000256" key="3">
    <source>
        <dbReference type="ARBA" id="ARBA00022692"/>
    </source>
</evidence>
<dbReference type="GO" id="GO:0005765">
    <property type="term" value="C:lysosomal membrane"/>
    <property type="evidence" value="ECO:0007669"/>
    <property type="project" value="UniProtKB-SubCell"/>
</dbReference>
<evidence type="ECO:0000256" key="4">
    <source>
        <dbReference type="ARBA" id="ARBA00022737"/>
    </source>
</evidence>
<name>A0AAN9F9J6_CLITE</name>
<evidence type="ECO:0000256" key="6">
    <source>
        <dbReference type="ARBA" id="ARBA00023136"/>
    </source>
</evidence>
<keyword evidence="6 9" id="KW-0472">Membrane</keyword>
<keyword evidence="2" id="KW-0813">Transport</keyword>
<keyword evidence="7" id="KW-0458">Lysosome</keyword>
<dbReference type="AlphaFoldDB" id="A0AAN9F9J6"/>
<organism evidence="10 11">
    <name type="scientific">Clitoria ternatea</name>
    <name type="common">Butterfly pea</name>
    <dbReference type="NCBI Taxonomy" id="43366"/>
    <lineage>
        <taxon>Eukaryota</taxon>
        <taxon>Viridiplantae</taxon>
        <taxon>Streptophyta</taxon>
        <taxon>Embryophyta</taxon>
        <taxon>Tracheophyta</taxon>
        <taxon>Spermatophyta</taxon>
        <taxon>Magnoliopsida</taxon>
        <taxon>eudicotyledons</taxon>
        <taxon>Gunneridae</taxon>
        <taxon>Pentapetalae</taxon>
        <taxon>rosids</taxon>
        <taxon>fabids</taxon>
        <taxon>Fabales</taxon>
        <taxon>Fabaceae</taxon>
        <taxon>Papilionoideae</taxon>
        <taxon>50 kb inversion clade</taxon>
        <taxon>NPAAA clade</taxon>
        <taxon>indigoferoid/millettioid clade</taxon>
        <taxon>Phaseoleae</taxon>
        <taxon>Clitoria</taxon>
    </lineage>
</organism>
<dbReference type="InterPro" id="IPR006603">
    <property type="entry name" value="PQ-loop_rpt"/>
</dbReference>
<feature type="transmembrane region" description="Helical" evidence="9">
    <location>
        <begin position="94"/>
        <end position="114"/>
    </location>
</feature>
<evidence type="ECO:0000256" key="1">
    <source>
        <dbReference type="ARBA" id="ARBA00004155"/>
    </source>
</evidence>
<evidence type="ECO:0000256" key="7">
    <source>
        <dbReference type="ARBA" id="ARBA00023228"/>
    </source>
</evidence>
<dbReference type="Proteomes" id="UP001359559">
    <property type="component" value="Unassembled WGS sequence"/>
</dbReference>